<dbReference type="SMART" id="SM00460">
    <property type="entry name" value="TGc"/>
    <property type="match status" value="1"/>
</dbReference>
<feature type="transmembrane region" description="Helical" evidence="2">
    <location>
        <begin position="41"/>
        <end position="59"/>
    </location>
</feature>
<dbReference type="RefSeq" id="WP_320381402.1">
    <property type="nucleotide sequence ID" value="NZ_JAWDIQ010000003.1"/>
</dbReference>
<feature type="compositionally biased region" description="Acidic residues" evidence="1">
    <location>
        <begin position="564"/>
        <end position="574"/>
    </location>
</feature>
<dbReference type="Pfam" id="PF01841">
    <property type="entry name" value="Transglut_core"/>
    <property type="match status" value="1"/>
</dbReference>
<organism evidence="4 5">
    <name type="scientific">Paracerasibacillus soli</name>
    <dbReference type="NCBI Taxonomy" id="480284"/>
    <lineage>
        <taxon>Bacteria</taxon>
        <taxon>Bacillati</taxon>
        <taxon>Bacillota</taxon>
        <taxon>Bacilli</taxon>
        <taxon>Bacillales</taxon>
        <taxon>Bacillaceae</taxon>
        <taxon>Paracerasibacillus</taxon>
    </lineage>
</organism>
<evidence type="ECO:0000313" key="5">
    <source>
        <dbReference type="Proteomes" id="UP001275315"/>
    </source>
</evidence>
<feature type="transmembrane region" description="Helical" evidence="2">
    <location>
        <begin position="9"/>
        <end position="29"/>
    </location>
</feature>
<dbReference type="PANTHER" id="PTHR42736">
    <property type="entry name" value="PROTEIN-GLUTAMINE GAMMA-GLUTAMYLTRANSFERASE"/>
    <property type="match status" value="1"/>
</dbReference>
<dbReference type="InterPro" id="IPR002931">
    <property type="entry name" value="Transglutaminase-like"/>
</dbReference>
<name>A0ABU5CXA3_9BACI</name>
<dbReference type="InterPro" id="IPR038765">
    <property type="entry name" value="Papain-like_cys_pep_sf"/>
</dbReference>
<dbReference type="Pfam" id="PF13559">
    <property type="entry name" value="DUF4129"/>
    <property type="match status" value="1"/>
</dbReference>
<feature type="transmembrane region" description="Helical" evidence="2">
    <location>
        <begin position="66"/>
        <end position="86"/>
    </location>
</feature>
<dbReference type="InterPro" id="IPR025403">
    <property type="entry name" value="TgpA-like_C"/>
</dbReference>
<proteinExistence type="predicted"/>
<keyword evidence="5" id="KW-1185">Reference proteome</keyword>
<feature type="transmembrane region" description="Helical" evidence="2">
    <location>
        <begin position="143"/>
        <end position="163"/>
    </location>
</feature>
<sequence length="742" mass="86281">MNISKQNKIAIIFTSLIYLCGFFLFLEWLYPIKQITNTSNMNVFIIYAVFCFVISYLQINWGLSFLLKGLGMAFIINGIFFKTSFFSKEWLSEIAHELSVNWYALIDQAWYDLTPIFRSILFLILIWLMSYLIHYWFVYTKRLLLFIVLTFVFLGVLDTFTVYDAKIAMIRTFVIAFMSLGVANFLKIVELETIKKVNWRKSFIWIIPLIFVVLFSTVVGYAAPKFEPQWSDPVPYISELTGIHPNGLAQKKVGYGEDDSALGGSFAQDNTRVFQAITNHEQYWRIEAKETYTGKGWEKLDDAGYTRFNENPSGINHDGNYSGGTVQEAEIAFQDKEIIPKLVYPYGMRNIVSDEAMSFMLDEHSGEIRPETVGQSKGIKNYAIQYVEPVYPKDRLREEANNHDPYEVKERYTQLPQTLPERVYTLAEDITKSYDNRFDQVSAVEKYFGRNGFQYETDGVPVPAEDQDYVDQFLFESKIGYCDNYSTAMVVMLRTLNIPARWVKGFSSGEKIGETEVNGEMESIFEITNANAHSWVEVYFPKFGWIPFEPTQGFSNPTEFVSAEEELNDTETTDDTFKAPESTEQAPLEQEEQDVEKQEKEAETETVGAMMNEDKDPPSQLVWYVSGSLVIILIILIVWLYRNRLFLQTKWIERKMNRHQDAKVFQEAYHHLLKVLNCNGMEKRPDETLREFAKQIDLRYSTDAMKQLTNMYERLLYRNENAVKAQQEVTQLWKNLIREISS</sequence>
<evidence type="ECO:0000256" key="2">
    <source>
        <dbReference type="SAM" id="Phobius"/>
    </source>
</evidence>
<evidence type="ECO:0000259" key="3">
    <source>
        <dbReference type="SMART" id="SM00460"/>
    </source>
</evidence>
<dbReference type="PANTHER" id="PTHR42736:SF1">
    <property type="entry name" value="PROTEIN-GLUTAMINE GAMMA-GLUTAMYLTRANSFERASE"/>
    <property type="match status" value="1"/>
</dbReference>
<reference evidence="4 5" key="1">
    <citation type="submission" date="2023-10" db="EMBL/GenBank/DDBJ databases">
        <title>Virgibacillus soli CC-YMP-6 genome.</title>
        <authorList>
            <person name="Miliotis G."/>
            <person name="Sengupta P."/>
            <person name="Hameed A."/>
            <person name="Chuvochina M."/>
            <person name="Mcdonagh F."/>
            <person name="Simpson A.C."/>
            <person name="Singh N.K."/>
            <person name="Rekha P.D."/>
            <person name="Raman K."/>
            <person name="Hugenholtz P."/>
            <person name="Venkateswaran K."/>
        </authorList>
    </citation>
    <scope>NUCLEOTIDE SEQUENCE [LARGE SCALE GENOMIC DNA]</scope>
    <source>
        <strain evidence="4 5">CC-YMP-6</strain>
    </source>
</reference>
<comment type="caution">
    <text evidence="4">The sequence shown here is derived from an EMBL/GenBank/DDBJ whole genome shotgun (WGS) entry which is preliminary data.</text>
</comment>
<keyword evidence="2" id="KW-0812">Transmembrane</keyword>
<protein>
    <submittedName>
        <fullName evidence="4">Transglutaminase domain-containing protein</fullName>
    </submittedName>
</protein>
<feature type="region of interest" description="Disordered" evidence="1">
    <location>
        <begin position="564"/>
        <end position="613"/>
    </location>
</feature>
<dbReference type="InterPro" id="IPR052901">
    <property type="entry name" value="Bact_TGase-like"/>
</dbReference>
<dbReference type="Proteomes" id="UP001275315">
    <property type="component" value="Unassembled WGS sequence"/>
</dbReference>
<feature type="transmembrane region" description="Helical" evidence="2">
    <location>
        <begin position="116"/>
        <end position="136"/>
    </location>
</feature>
<gene>
    <name evidence="4" type="ORF">RWD45_20730</name>
</gene>
<evidence type="ECO:0000313" key="4">
    <source>
        <dbReference type="EMBL" id="MDY0410516.1"/>
    </source>
</evidence>
<accession>A0ABU5CXA3</accession>
<feature type="transmembrane region" description="Helical" evidence="2">
    <location>
        <begin position="621"/>
        <end position="641"/>
    </location>
</feature>
<dbReference type="InterPro" id="IPR021878">
    <property type="entry name" value="TgpA_N"/>
</dbReference>
<dbReference type="Pfam" id="PF11992">
    <property type="entry name" value="TgpA_N"/>
    <property type="match status" value="1"/>
</dbReference>
<feature type="transmembrane region" description="Helical" evidence="2">
    <location>
        <begin position="169"/>
        <end position="191"/>
    </location>
</feature>
<dbReference type="SUPFAM" id="SSF54001">
    <property type="entry name" value="Cysteine proteinases"/>
    <property type="match status" value="1"/>
</dbReference>
<evidence type="ECO:0000256" key="1">
    <source>
        <dbReference type="SAM" id="MobiDB-lite"/>
    </source>
</evidence>
<dbReference type="Gene3D" id="3.10.620.30">
    <property type="match status" value="1"/>
</dbReference>
<feature type="transmembrane region" description="Helical" evidence="2">
    <location>
        <begin position="203"/>
        <end position="223"/>
    </location>
</feature>
<dbReference type="EMBL" id="JAWDIQ010000003">
    <property type="protein sequence ID" value="MDY0410516.1"/>
    <property type="molecule type" value="Genomic_DNA"/>
</dbReference>
<keyword evidence="2" id="KW-1133">Transmembrane helix</keyword>
<feature type="domain" description="Transglutaminase-like" evidence="3">
    <location>
        <begin position="474"/>
        <end position="552"/>
    </location>
</feature>
<keyword evidence="2" id="KW-0472">Membrane</keyword>